<dbReference type="InterPro" id="IPR012347">
    <property type="entry name" value="Ferritin-like"/>
</dbReference>
<reference evidence="4 5" key="1">
    <citation type="submission" date="2019-03" db="EMBL/GenBank/DDBJ databases">
        <title>Genomic Encyclopedia of Archaeal and Bacterial Type Strains, Phase II (KMG-II): from individual species to whole genera.</title>
        <authorList>
            <person name="Goeker M."/>
        </authorList>
    </citation>
    <scope>NUCLEOTIDE SEQUENCE [LARGE SCALE GENOMIC DNA]</scope>
    <source>
        <strain evidence="4 5">DSM 19034</strain>
    </source>
</reference>
<feature type="region of interest" description="Disordered" evidence="1">
    <location>
        <begin position="23"/>
        <end position="50"/>
    </location>
</feature>
<dbReference type="PANTHER" id="PTHR38593">
    <property type="entry name" value="BLR2558 PROTEIN"/>
    <property type="match status" value="1"/>
</dbReference>
<dbReference type="PROSITE" id="PS51257">
    <property type="entry name" value="PROKAR_LIPOPROTEIN"/>
    <property type="match status" value="1"/>
</dbReference>
<evidence type="ECO:0000313" key="4">
    <source>
        <dbReference type="EMBL" id="TDO20305.1"/>
    </source>
</evidence>
<feature type="domain" description="DUF4142" evidence="3">
    <location>
        <begin position="60"/>
        <end position="190"/>
    </location>
</feature>
<protein>
    <submittedName>
        <fullName evidence="4">Putative membrane protein</fullName>
    </submittedName>
</protein>
<dbReference type="Pfam" id="PF13628">
    <property type="entry name" value="DUF4142"/>
    <property type="match status" value="1"/>
</dbReference>
<feature type="compositionally biased region" description="Polar residues" evidence="1">
    <location>
        <begin position="33"/>
        <end position="50"/>
    </location>
</feature>
<evidence type="ECO:0000256" key="1">
    <source>
        <dbReference type="SAM" id="MobiDB-lite"/>
    </source>
</evidence>
<keyword evidence="5" id="KW-1185">Reference proteome</keyword>
<accession>A0A4R6IH22</accession>
<sequence>MRSKTILIALLSSVSLLAACSGNSNNDRPKGSANDTATMASAGSSNADTAVNVTSSEEDNIYYKAVVFGMLQVETAKLAITQSSDPKVKVLAGTVVKDYRKPIAEIKKIAEDKGVRMPVILPFSDQDRVTALEKLKGKDFDKQYLRMLLSEHEKAVKFLTEASNDSDAATSAFALNTLPVTEGHLKKAATIKL</sequence>
<evidence type="ECO:0000313" key="5">
    <source>
        <dbReference type="Proteomes" id="UP000295499"/>
    </source>
</evidence>
<name>A0A4R6IH22_9SPHI</name>
<feature type="signal peptide" evidence="2">
    <location>
        <begin position="1"/>
        <end position="18"/>
    </location>
</feature>
<dbReference type="OrthoDB" id="883203at2"/>
<dbReference type="Proteomes" id="UP000295499">
    <property type="component" value="Unassembled WGS sequence"/>
</dbReference>
<comment type="caution">
    <text evidence="4">The sequence shown here is derived from an EMBL/GenBank/DDBJ whole genome shotgun (WGS) entry which is preliminary data.</text>
</comment>
<dbReference type="EMBL" id="SNWM01000005">
    <property type="protein sequence ID" value="TDO20305.1"/>
    <property type="molecule type" value="Genomic_DNA"/>
</dbReference>
<keyword evidence="2" id="KW-0732">Signal</keyword>
<dbReference type="PANTHER" id="PTHR38593:SF1">
    <property type="entry name" value="BLR2558 PROTEIN"/>
    <property type="match status" value="1"/>
</dbReference>
<dbReference type="RefSeq" id="WP_133558668.1">
    <property type="nucleotide sequence ID" value="NZ_SNWM01000005.1"/>
</dbReference>
<evidence type="ECO:0000259" key="3">
    <source>
        <dbReference type="Pfam" id="PF13628"/>
    </source>
</evidence>
<dbReference type="AlphaFoldDB" id="A0A4R6IH22"/>
<evidence type="ECO:0000256" key="2">
    <source>
        <dbReference type="SAM" id="SignalP"/>
    </source>
</evidence>
<proteinExistence type="predicted"/>
<feature type="chain" id="PRO_5020995627" evidence="2">
    <location>
        <begin position="19"/>
        <end position="193"/>
    </location>
</feature>
<dbReference type="Gene3D" id="1.20.1260.10">
    <property type="match status" value="1"/>
</dbReference>
<organism evidence="4 5">
    <name type="scientific">Pedobacter duraquae</name>
    <dbReference type="NCBI Taxonomy" id="425511"/>
    <lineage>
        <taxon>Bacteria</taxon>
        <taxon>Pseudomonadati</taxon>
        <taxon>Bacteroidota</taxon>
        <taxon>Sphingobacteriia</taxon>
        <taxon>Sphingobacteriales</taxon>
        <taxon>Sphingobacteriaceae</taxon>
        <taxon>Pedobacter</taxon>
    </lineage>
</organism>
<gene>
    <name evidence="4" type="ORF">CLV32_4065</name>
</gene>
<dbReference type="InterPro" id="IPR025419">
    <property type="entry name" value="DUF4142"/>
</dbReference>